<dbReference type="SUPFAM" id="SSF48452">
    <property type="entry name" value="TPR-like"/>
    <property type="match status" value="1"/>
</dbReference>
<comment type="function">
    <text evidence="5">Part of the endoplasmic reticulum membrane protein complex (EMC) that enables the energy-independent insertion into endoplasmic reticulum membranes of newly synthesized membrane proteins.</text>
</comment>
<accession>A0AAV8W6N4</accession>
<dbReference type="InterPro" id="IPR039856">
    <property type="entry name" value="EMC2-like"/>
</dbReference>
<dbReference type="EMBL" id="JANEYG010000008">
    <property type="protein sequence ID" value="KAJ8922002.1"/>
    <property type="molecule type" value="Genomic_DNA"/>
</dbReference>
<dbReference type="InterPro" id="IPR055217">
    <property type="entry name" value="TPR_EMC2"/>
</dbReference>
<dbReference type="AlphaFoldDB" id="A0AAV8W6N4"/>
<dbReference type="InterPro" id="IPR019734">
    <property type="entry name" value="TPR_rpt"/>
</dbReference>
<organism evidence="7 8">
    <name type="scientific">Exocentrus adspersus</name>
    <dbReference type="NCBI Taxonomy" id="1586481"/>
    <lineage>
        <taxon>Eukaryota</taxon>
        <taxon>Metazoa</taxon>
        <taxon>Ecdysozoa</taxon>
        <taxon>Arthropoda</taxon>
        <taxon>Hexapoda</taxon>
        <taxon>Insecta</taxon>
        <taxon>Pterygota</taxon>
        <taxon>Neoptera</taxon>
        <taxon>Endopterygota</taxon>
        <taxon>Coleoptera</taxon>
        <taxon>Polyphaga</taxon>
        <taxon>Cucujiformia</taxon>
        <taxon>Chrysomeloidea</taxon>
        <taxon>Cerambycidae</taxon>
        <taxon>Lamiinae</taxon>
        <taxon>Acanthocinini</taxon>
        <taxon>Exocentrus</taxon>
    </lineage>
</organism>
<evidence type="ECO:0000256" key="2">
    <source>
        <dbReference type="ARBA" id="ARBA00022737"/>
    </source>
</evidence>
<keyword evidence="5" id="KW-0472">Membrane</keyword>
<proteinExistence type="inferred from homology"/>
<dbReference type="Proteomes" id="UP001159042">
    <property type="component" value="Unassembled WGS sequence"/>
</dbReference>
<comment type="similarity">
    <text evidence="1 5">Belongs to the EMC2 family.</text>
</comment>
<gene>
    <name evidence="7" type="ORF">NQ315_008640</name>
</gene>
<dbReference type="GO" id="GO:0072546">
    <property type="term" value="C:EMC complex"/>
    <property type="evidence" value="ECO:0007669"/>
    <property type="project" value="UniProtKB-UniRule"/>
</dbReference>
<dbReference type="PANTHER" id="PTHR12760">
    <property type="entry name" value="TETRATRICOPEPTIDE REPEAT PROTEIN"/>
    <property type="match status" value="1"/>
</dbReference>
<reference evidence="7 8" key="1">
    <citation type="journal article" date="2023" name="Insect Mol. Biol.">
        <title>Genome sequencing provides insights into the evolution of gene families encoding plant cell wall-degrading enzymes in longhorned beetles.</title>
        <authorList>
            <person name="Shin N.R."/>
            <person name="Okamura Y."/>
            <person name="Kirsch R."/>
            <person name="Pauchet Y."/>
        </authorList>
    </citation>
    <scope>NUCLEOTIDE SEQUENCE [LARGE SCALE GENOMIC DNA]</scope>
    <source>
        <strain evidence="7">EAD_L_NR</strain>
    </source>
</reference>
<protein>
    <recommendedName>
        <fullName evidence="5">ER membrane protein complex subunit 2</fullName>
    </recommendedName>
</protein>
<feature type="domain" description="EMC2 TPR-like" evidence="6">
    <location>
        <begin position="83"/>
        <end position="190"/>
    </location>
</feature>
<comment type="subcellular location">
    <subcellularLocation>
        <location evidence="5">Endoplasmic reticulum membrane</location>
        <topology evidence="5">Peripheral membrane protein</topology>
        <orientation evidence="5">Cytoplasmic side</orientation>
    </subcellularLocation>
</comment>
<name>A0AAV8W6N4_9CUCU</name>
<evidence type="ECO:0000259" key="6">
    <source>
        <dbReference type="Pfam" id="PF22890"/>
    </source>
</evidence>
<dbReference type="Pfam" id="PF22890">
    <property type="entry name" value="TPR_EMC2"/>
    <property type="match status" value="1"/>
</dbReference>
<evidence type="ECO:0000256" key="3">
    <source>
        <dbReference type="ARBA" id="ARBA00022803"/>
    </source>
</evidence>
<evidence type="ECO:0000256" key="5">
    <source>
        <dbReference type="RuleBase" id="RU367091"/>
    </source>
</evidence>
<dbReference type="Gene3D" id="1.25.40.10">
    <property type="entry name" value="Tetratricopeptide repeat domain"/>
    <property type="match status" value="1"/>
</dbReference>
<evidence type="ECO:0000313" key="8">
    <source>
        <dbReference type="Proteomes" id="UP001159042"/>
    </source>
</evidence>
<comment type="caution">
    <text evidence="7">The sequence shown here is derived from an EMBL/GenBank/DDBJ whole genome shotgun (WGS) entry which is preliminary data.</text>
</comment>
<keyword evidence="3 4" id="KW-0802">TPR repeat</keyword>
<evidence type="ECO:0000256" key="1">
    <source>
        <dbReference type="ARBA" id="ARBA00010361"/>
    </source>
</evidence>
<evidence type="ECO:0000256" key="4">
    <source>
        <dbReference type="PROSITE-ProRule" id="PRU00339"/>
    </source>
</evidence>
<keyword evidence="8" id="KW-1185">Reference proteome</keyword>
<evidence type="ECO:0000313" key="7">
    <source>
        <dbReference type="EMBL" id="KAJ8922002.1"/>
    </source>
</evidence>
<comment type="subunit">
    <text evidence="5">Component of the ER membrane protein complex (EMC).</text>
</comment>
<feature type="repeat" description="TPR" evidence="4">
    <location>
        <begin position="147"/>
        <end position="180"/>
    </location>
</feature>
<sequence length="279" mass="32647">MGNFKKDLEQLKRYRENNDRKSREVVQLWENSISVNIENLGKEKHIVLEQVCIAAADTFRLNIAQRCIQELYRDFPNSSRVRVLESMVYEADENYPKALQILNDIIKHDNTNSAAKKRKIAIFKALGRYPEAIKELTEYLKTFMADVEAWQELSELYLNEHDYSKAAFCVEELILHNPHNHLLHQRYADIKYTHGGIENLEIAKTYYYQTLKLNPKNIRALFGIYLTTTALLNSQKNMPQKKKDSAQKAAEWSIKQIKKRYAEENNVDHIQKSLAALEI</sequence>
<keyword evidence="5" id="KW-0256">Endoplasmic reticulum</keyword>
<keyword evidence="2" id="KW-0677">Repeat</keyword>
<dbReference type="PROSITE" id="PS50005">
    <property type="entry name" value="TPR"/>
    <property type="match status" value="1"/>
</dbReference>
<dbReference type="InterPro" id="IPR011990">
    <property type="entry name" value="TPR-like_helical_dom_sf"/>
</dbReference>